<feature type="region of interest" description="Disordered" evidence="1">
    <location>
        <begin position="244"/>
        <end position="276"/>
    </location>
</feature>
<dbReference type="Pfam" id="PF00169">
    <property type="entry name" value="PH"/>
    <property type="match status" value="1"/>
</dbReference>
<sequence>MSHDGCENSEEMSYYDANVITSGWLKKKKQSSSIPGSKWNSRWFALEKDALCWYLGCRRSPKNNCPSGRILLSDIERVYRLAVVKEKHKNILIVRSKYRALCLKAKTSGDCERWIRSIQIQLDLRSGGTVSGPKSRKNSRISCRSTFDGGDKFELTAKSLNNANNPLKNPVSASRSDGPLIALTNSTAVKVPRGDEECKTFSDSEPSKYRSTSPEAKKKIENRSYNFQGSLANRINKETRAEISQEGFANSSGLSAPAPASTNAEMKESFESDISDDEMLFSISRRRPY</sequence>
<evidence type="ECO:0000259" key="2">
    <source>
        <dbReference type="PROSITE" id="PS50003"/>
    </source>
</evidence>
<evidence type="ECO:0000313" key="4">
    <source>
        <dbReference type="EMBL" id="CAD9592882.1"/>
    </source>
</evidence>
<dbReference type="SUPFAM" id="SSF50729">
    <property type="entry name" value="PH domain-like"/>
    <property type="match status" value="1"/>
</dbReference>
<name>A0A6U2QBN1_9STRA</name>
<dbReference type="EMBL" id="HBGY01022194">
    <property type="protein sequence ID" value="CAD9592879.1"/>
    <property type="molecule type" value="Transcribed_RNA"/>
</dbReference>
<evidence type="ECO:0000256" key="1">
    <source>
        <dbReference type="SAM" id="MobiDB-lite"/>
    </source>
</evidence>
<proteinExistence type="predicted"/>
<accession>A0A6U2QBN1</accession>
<dbReference type="EMBL" id="HBGY01022195">
    <property type="protein sequence ID" value="CAD9592882.1"/>
    <property type="molecule type" value="Transcribed_RNA"/>
</dbReference>
<feature type="compositionally biased region" description="Polar residues" evidence="1">
    <location>
        <begin position="247"/>
        <end position="264"/>
    </location>
</feature>
<feature type="compositionally biased region" description="Basic and acidic residues" evidence="1">
    <location>
        <begin position="194"/>
        <end position="208"/>
    </location>
</feature>
<feature type="domain" description="PH" evidence="2">
    <location>
        <begin position="18"/>
        <end position="123"/>
    </location>
</feature>
<feature type="region of interest" description="Disordered" evidence="1">
    <location>
        <begin position="194"/>
        <end position="222"/>
    </location>
</feature>
<dbReference type="InterPro" id="IPR001849">
    <property type="entry name" value="PH_domain"/>
</dbReference>
<dbReference type="PROSITE" id="PS50003">
    <property type="entry name" value="PH_DOMAIN"/>
    <property type="match status" value="1"/>
</dbReference>
<dbReference type="InterPro" id="IPR011993">
    <property type="entry name" value="PH-like_dom_sf"/>
</dbReference>
<evidence type="ECO:0000313" key="3">
    <source>
        <dbReference type="EMBL" id="CAD9592879.1"/>
    </source>
</evidence>
<dbReference type="SMART" id="SM00233">
    <property type="entry name" value="PH"/>
    <property type="match status" value="1"/>
</dbReference>
<gene>
    <name evidence="3" type="ORF">LDAN0321_LOCUS14017</name>
    <name evidence="4" type="ORF">LDAN0321_LOCUS14018</name>
</gene>
<protein>
    <recommendedName>
        <fullName evidence="2">PH domain-containing protein</fullName>
    </recommendedName>
</protein>
<reference evidence="4" key="1">
    <citation type="submission" date="2021-01" db="EMBL/GenBank/DDBJ databases">
        <authorList>
            <person name="Corre E."/>
            <person name="Pelletier E."/>
            <person name="Niang G."/>
            <person name="Scheremetjew M."/>
            <person name="Finn R."/>
            <person name="Kale V."/>
            <person name="Holt S."/>
            <person name="Cochrane G."/>
            <person name="Meng A."/>
            <person name="Brown T."/>
            <person name="Cohen L."/>
        </authorList>
    </citation>
    <scope>NUCLEOTIDE SEQUENCE</scope>
    <source>
        <strain evidence="4">B650</strain>
    </source>
</reference>
<organism evidence="4">
    <name type="scientific">Leptocylindrus danicus</name>
    <dbReference type="NCBI Taxonomy" id="163516"/>
    <lineage>
        <taxon>Eukaryota</taxon>
        <taxon>Sar</taxon>
        <taxon>Stramenopiles</taxon>
        <taxon>Ochrophyta</taxon>
        <taxon>Bacillariophyta</taxon>
        <taxon>Coscinodiscophyceae</taxon>
        <taxon>Chaetocerotophycidae</taxon>
        <taxon>Leptocylindrales</taxon>
        <taxon>Leptocylindraceae</taxon>
        <taxon>Leptocylindrus</taxon>
    </lineage>
</organism>
<dbReference type="Gene3D" id="2.30.29.30">
    <property type="entry name" value="Pleckstrin-homology domain (PH domain)/Phosphotyrosine-binding domain (PTB)"/>
    <property type="match status" value="1"/>
</dbReference>
<dbReference type="CDD" id="cd00821">
    <property type="entry name" value="PH"/>
    <property type="match status" value="1"/>
</dbReference>
<dbReference type="AlphaFoldDB" id="A0A6U2QBN1"/>